<dbReference type="SUPFAM" id="SSF50630">
    <property type="entry name" value="Acid proteases"/>
    <property type="match status" value="1"/>
</dbReference>
<dbReference type="InterPro" id="IPR050951">
    <property type="entry name" value="Retrovirus_Pol_polyprotein"/>
</dbReference>
<reference evidence="2" key="2">
    <citation type="journal article" date="2023" name="Science">
        <title>Genomic signatures of disease resistance in endangered staghorn corals.</title>
        <authorList>
            <person name="Vollmer S.V."/>
            <person name="Selwyn J.D."/>
            <person name="Despard B.A."/>
            <person name="Roesel C.L."/>
        </authorList>
    </citation>
    <scope>NUCLEOTIDE SEQUENCE</scope>
    <source>
        <strain evidence="2">K2</strain>
    </source>
</reference>
<evidence type="ECO:0000313" key="2">
    <source>
        <dbReference type="EMBL" id="KAK2559266.1"/>
    </source>
</evidence>
<dbReference type="EMBL" id="JARQWQ010000041">
    <property type="protein sequence ID" value="KAK2559266.1"/>
    <property type="molecule type" value="Genomic_DNA"/>
</dbReference>
<dbReference type="Gene3D" id="2.40.70.10">
    <property type="entry name" value="Acid Proteases"/>
    <property type="match status" value="1"/>
</dbReference>
<dbReference type="GO" id="GO:0008270">
    <property type="term" value="F:zinc ion binding"/>
    <property type="evidence" value="ECO:0007669"/>
    <property type="project" value="InterPro"/>
</dbReference>
<name>A0AAD9QE69_ACRCE</name>
<reference evidence="2" key="1">
    <citation type="journal article" date="2023" name="G3 (Bethesda)">
        <title>Whole genome assembly and annotation of the endangered Caribbean coral Acropora cervicornis.</title>
        <authorList>
            <person name="Selwyn J.D."/>
            <person name="Vollmer S.V."/>
        </authorList>
    </citation>
    <scope>NUCLEOTIDE SEQUENCE</scope>
    <source>
        <strain evidence="2">K2</strain>
    </source>
</reference>
<dbReference type="InterPro" id="IPR043502">
    <property type="entry name" value="DNA/RNA_pol_sf"/>
</dbReference>
<dbReference type="Gene3D" id="3.10.10.10">
    <property type="entry name" value="HIV Type 1 Reverse Transcriptase, subunit A, domain 1"/>
    <property type="match status" value="1"/>
</dbReference>
<evidence type="ECO:0000313" key="3">
    <source>
        <dbReference type="Proteomes" id="UP001249851"/>
    </source>
</evidence>
<dbReference type="SUPFAM" id="SSF56672">
    <property type="entry name" value="DNA/RNA polymerases"/>
    <property type="match status" value="1"/>
</dbReference>
<dbReference type="PANTHER" id="PTHR37984:SF9">
    <property type="entry name" value="INTEGRASE CATALYTIC DOMAIN-CONTAINING PROTEIN"/>
    <property type="match status" value="1"/>
</dbReference>
<accession>A0AAD9QE69</accession>
<feature type="compositionally biased region" description="Polar residues" evidence="1">
    <location>
        <begin position="156"/>
        <end position="166"/>
    </location>
</feature>
<gene>
    <name evidence="2" type="ORF">P5673_018413</name>
</gene>
<dbReference type="AlphaFoldDB" id="A0AAD9QE69"/>
<feature type="region of interest" description="Disordered" evidence="1">
    <location>
        <begin position="148"/>
        <end position="170"/>
    </location>
</feature>
<dbReference type="Gene3D" id="4.10.60.10">
    <property type="entry name" value="Zinc finger, CCHC-type"/>
    <property type="match status" value="1"/>
</dbReference>
<evidence type="ECO:0000256" key="1">
    <source>
        <dbReference type="SAM" id="MobiDB-lite"/>
    </source>
</evidence>
<dbReference type="PANTHER" id="PTHR37984">
    <property type="entry name" value="PROTEIN CBG26694"/>
    <property type="match status" value="1"/>
</dbReference>
<sequence>MGPSADDVLTTFEFDEGEEAKFDVVELKFDQYFNVHRNVIYERAKFNQRRQEVEESAEEFITSLYCLAENCAYGALKEEMIRDRIVVGVRDAKLSEKMQLETALTLAMAVKMVRECESIKKQQAVIRTDKMPQSVNVDAVKTAKQKKFCKKQTSKPQASTGQSQKSAKPYCQRCGKPSHANRLDCKALNAVCHKCSRKGHFANVCKTPLNVNEVAAEIDESFAGLFLGEVHGQSDTQSKQWKADVDVNGHKVNFKLDSGADVSAIPEVIFNQMASPLALVKPDKKLYGPCRTTLNCKGKFKAVLRHEQKCCTEDVYVVEGLEGSLLGRNACKRLEMIARVDAVEGKMSSEVYQQRYPKLFKGLGCIKGEYEIKTVETVEPFNLTAPRRIPIPLLPKVKEEIARMENLGVIERVEQPTKWCSPIVVVPKSNGRVRICGDFVQLNRTVQ</sequence>
<keyword evidence="3" id="KW-1185">Reference proteome</keyword>
<dbReference type="InterPro" id="IPR021109">
    <property type="entry name" value="Peptidase_aspartic_dom_sf"/>
</dbReference>
<comment type="caution">
    <text evidence="2">The sequence shown here is derived from an EMBL/GenBank/DDBJ whole genome shotgun (WGS) entry which is preliminary data.</text>
</comment>
<organism evidence="2 3">
    <name type="scientific">Acropora cervicornis</name>
    <name type="common">Staghorn coral</name>
    <dbReference type="NCBI Taxonomy" id="6130"/>
    <lineage>
        <taxon>Eukaryota</taxon>
        <taxon>Metazoa</taxon>
        <taxon>Cnidaria</taxon>
        <taxon>Anthozoa</taxon>
        <taxon>Hexacorallia</taxon>
        <taxon>Scleractinia</taxon>
        <taxon>Astrocoeniina</taxon>
        <taxon>Acroporidae</taxon>
        <taxon>Acropora</taxon>
    </lineage>
</organism>
<dbReference type="GO" id="GO:0003676">
    <property type="term" value="F:nucleic acid binding"/>
    <property type="evidence" value="ECO:0007669"/>
    <property type="project" value="InterPro"/>
</dbReference>
<dbReference type="Proteomes" id="UP001249851">
    <property type="component" value="Unassembled WGS sequence"/>
</dbReference>
<dbReference type="InterPro" id="IPR036875">
    <property type="entry name" value="Znf_CCHC_sf"/>
</dbReference>
<proteinExistence type="predicted"/>
<protein>
    <submittedName>
        <fullName evidence="2">Uncharacterized protein</fullName>
    </submittedName>
</protein>
<dbReference type="SUPFAM" id="SSF57756">
    <property type="entry name" value="Retrovirus zinc finger-like domains"/>
    <property type="match status" value="1"/>
</dbReference>